<comment type="caution">
    <text evidence="2">The sequence shown here is derived from an EMBL/GenBank/DDBJ whole genome shotgun (WGS) entry which is preliminary data.</text>
</comment>
<reference evidence="2 3" key="1">
    <citation type="journal article" date="2019" name="Int. J. Syst. Evol. Microbiol.">
        <title>The Global Catalogue of Microorganisms (GCM) 10K type strain sequencing project: providing services to taxonomists for standard genome sequencing and annotation.</title>
        <authorList>
            <consortium name="The Broad Institute Genomics Platform"/>
            <consortium name="The Broad Institute Genome Sequencing Center for Infectious Disease"/>
            <person name="Wu L."/>
            <person name="Ma J."/>
        </authorList>
    </citation>
    <scope>NUCLEOTIDE SEQUENCE [LARGE SCALE GENOMIC DNA]</scope>
    <source>
        <strain evidence="2 3">JCM 9650</strain>
    </source>
</reference>
<evidence type="ECO:0000256" key="1">
    <source>
        <dbReference type="SAM" id="MobiDB-lite"/>
    </source>
</evidence>
<evidence type="ECO:0000313" key="2">
    <source>
        <dbReference type="EMBL" id="GAA2912679.1"/>
    </source>
</evidence>
<organism evidence="2 3">
    <name type="scientific">Streptomyces erythrogriseus</name>
    <dbReference type="NCBI Taxonomy" id="284027"/>
    <lineage>
        <taxon>Bacteria</taxon>
        <taxon>Bacillati</taxon>
        <taxon>Actinomycetota</taxon>
        <taxon>Actinomycetes</taxon>
        <taxon>Kitasatosporales</taxon>
        <taxon>Streptomycetaceae</taxon>
        <taxon>Streptomyces</taxon>
        <taxon>Streptomyces griseoincarnatus group</taxon>
    </lineage>
</organism>
<keyword evidence="3" id="KW-1185">Reference proteome</keyword>
<protein>
    <submittedName>
        <fullName evidence="2">Uncharacterized protein</fullName>
    </submittedName>
</protein>
<name>A0ABN3WFJ1_9ACTN</name>
<evidence type="ECO:0000313" key="3">
    <source>
        <dbReference type="Proteomes" id="UP001501423"/>
    </source>
</evidence>
<feature type="region of interest" description="Disordered" evidence="1">
    <location>
        <begin position="1"/>
        <end position="58"/>
    </location>
</feature>
<sequence>MVVTRSLVHVHTLSTHGESDARISNRSPTPADYAPTGTHCTAEADSLRGRGELRDEPR</sequence>
<gene>
    <name evidence="2" type="ORF">GCM10010478_09350</name>
</gene>
<feature type="compositionally biased region" description="Basic and acidic residues" evidence="1">
    <location>
        <begin position="45"/>
        <end position="58"/>
    </location>
</feature>
<dbReference type="EMBL" id="BAAAVA010000006">
    <property type="protein sequence ID" value="GAA2912679.1"/>
    <property type="molecule type" value="Genomic_DNA"/>
</dbReference>
<dbReference type="Proteomes" id="UP001501423">
    <property type="component" value="Unassembled WGS sequence"/>
</dbReference>
<accession>A0ABN3WFJ1</accession>
<proteinExistence type="predicted"/>